<dbReference type="RefSeq" id="WP_129094126.1">
    <property type="nucleotide sequence ID" value="NZ_CBCSAE010000003.1"/>
</dbReference>
<name>A0AAE7DZH7_9BACT</name>
<dbReference type="EMBL" id="CP030944">
    <property type="protein sequence ID" value="QKE24923.1"/>
    <property type="molecule type" value="Genomic_DNA"/>
</dbReference>
<dbReference type="AlphaFoldDB" id="A0AAE7DZH7"/>
<feature type="domain" description="Endonuclease GajA/Old nuclease/RecF-like AAA" evidence="1">
    <location>
        <begin position="59"/>
        <end position="394"/>
    </location>
</feature>
<protein>
    <submittedName>
        <fullName evidence="2">ATP-binding protein (AAA domain)</fullName>
    </submittedName>
</protein>
<keyword evidence="2" id="KW-0547">Nucleotide-binding</keyword>
<dbReference type="Pfam" id="PF13175">
    <property type="entry name" value="AAA_15"/>
    <property type="match status" value="1"/>
</dbReference>
<dbReference type="SUPFAM" id="SSF52540">
    <property type="entry name" value="P-loop containing nucleoside triphosphate hydrolases"/>
    <property type="match status" value="1"/>
</dbReference>
<proteinExistence type="predicted"/>
<dbReference type="PANTHER" id="PTHR43581:SF2">
    <property type="entry name" value="EXCINUCLEASE ATPASE SUBUNIT"/>
    <property type="match status" value="1"/>
</dbReference>
<evidence type="ECO:0000313" key="2">
    <source>
        <dbReference type="EMBL" id="QKE24923.1"/>
    </source>
</evidence>
<dbReference type="KEGG" id="aaqi:AAQM_0143"/>
<organism evidence="2 3">
    <name type="scientific">Arcobacter aquimarinus</name>
    <dbReference type="NCBI Taxonomy" id="1315211"/>
    <lineage>
        <taxon>Bacteria</taxon>
        <taxon>Pseudomonadati</taxon>
        <taxon>Campylobacterota</taxon>
        <taxon>Epsilonproteobacteria</taxon>
        <taxon>Campylobacterales</taxon>
        <taxon>Arcobacteraceae</taxon>
        <taxon>Arcobacter</taxon>
    </lineage>
</organism>
<dbReference type="Gene3D" id="3.40.50.300">
    <property type="entry name" value="P-loop containing nucleotide triphosphate hydrolases"/>
    <property type="match status" value="1"/>
</dbReference>
<evidence type="ECO:0000259" key="1">
    <source>
        <dbReference type="Pfam" id="PF13175"/>
    </source>
</evidence>
<dbReference type="Proteomes" id="UP000502065">
    <property type="component" value="Chromosome"/>
</dbReference>
<sequence length="522" mass="62480">MELVYLWLEEYKNIEKQGFNFSPRFGCEYDEKKNKLEIIDKEKTGEFYPKNFFGDNINVTAIVGENGSGKSSLLLGITNDKILIKKDEEFFTNDFKSNKYNFKEINREKDYDIVYLDYDLIKLHEVKDFWGYASQNIYDKNLYRKIENAFGWDSNFNIEKFREHFFNIIIDQIDSFALNIFFYNPLKIIFADYLHSITGEEKFEHINKLIKEVEKSNFTKEKFLVFLYSNISMKVPPDVQKVDLIPELLKIENDIIENAHHYKLDNIDEIYEFLEELNNHELLIEEFKSIYKKHKKAFLKLIEIGYLRIDFEDEITRKYFDLSFGERKLFTEMLMIFDAIRKNNRNDILVVLDEPDLTLHPDWQKKYINEMIKLLLTFSDKKFHLIITSHSPFILSDLPKENIIFLEKGKQVYPFEDGKQTFGANIHTLLSHGFFMKDGLMGEFAKSKINNLIENLKDRNYNHSNKEKEEILSAIKIIGEEFLKTKLLNMFYKKYDDDFIKKQRKEDLLIQQEKIKKELENL</sequence>
<dbReference type="GO" id="GO:0005524">
    <property type="term" value="F:ATP binding"/>
    <property type="evidence" value="ECO:0007669"/>
    <property type="project" value="UniProtKB-KW"/>
</dbReference>
<accession>A0AAE7DZH7</accession>
<keyword evidence="3" id="KW-1185">Reference proteome</keyword>
<gene>
    <name evidence="2" type="ORF">AAQM_0143</name>
</gene>
<dbReference type="InterPro" id="IPR027417">
    <property type="entry name" value="P-loop_NTPase"/>
</dbReference>
<dbReference type="PANTHER" id="PTHR43581">
    <property type="entry name" value="ATP/GTP PHOSPHATASE"/>
    <property type="match status" value="1"/>
</dbReference>
<keyword evidence="2" id="KW-0067">ATP-binding</keyword>
<evidence type="ECO:0000313" key="3">
    <source>
        <dbReference type="Proteomes" id="UP000502065"/>
    </source>
</evidence>
<dbReference type="InterPro" id="IPR051396">
    <property type="entry name" value="Bact_Antivir_Def_Nuclease"/>
</dbReference>
<dbReference type="InterPro" id="IPR041685">
    <property type="entry name" value="AAA_GajA/Old/RecF-like"/>
</dbReference>
<reference evidence="2 3" key="1">
    <citation type="submission" date="2018-07" db="EMBL/GenBank/DDBJ databases">
        <title>Identification of phenol metabolism pathways in Arcobacter.</title>
        <authorList>
            <person name="Miller W.G."/>
            <person name="Yee E."/>
            <person name="Bono J.L."/>
        </authorList>
    </citation>
    <scope>NUCLEOTIDE SEQUENCE [LARGE SCALE GENOMIC DNA]</scope>
    <source>
        <strain evidence="2 3">W63</strain>
    </source>
</reference>